<comment type="catalytic activity">
    <reaction evidence="2">
        <text>4-amino-5-aminomethyl-2-methylpyrimidine + H2O = 4-amino-5-hydroxymethyl-2-methylpyrimidine + NH4(+)</text>
        <dbReference type="Rhea" id="RHEA:31799"/>
        <dbReference type="ChEBI" id="CHEBI:15377"/>
        <dbReference type="ChEBI" id="CHEBI:16892"/>
        <dbReference type="ChEBI" id="CHEBI:28938"/>
        <dbReference type="ChEBI" id="CHEBI:63416"/>
        <dbReference type="EC" id="3.5.99.2"/>
    </reaction>
</comment>
<name>A0ABV1K7B2_9PSEU</name>
<dbReference type="EC" id="3.5.99.2" evidence="2"/>
<reference evidence="4 5" key="1">
    <citation type="submission" date="2024-03" db="EMBL/GenBank/DDBJ databases">
        <title>Draft genome sequence of Pseudonocardia nematodicida JCM 31783.</title>
        <authorList>
            <person name="Butdee W."/>
            <person name="Duangmal K."/>
        </authorList>
    </citation>
    <scope>NUCLEOTIDE SEQUENCE [LARGE SCALE GENOMIC DNA]</scope>
    <source>
        <strain evidence="4 5">JCM 31783</strain>
    </source>
</reference>
<dbReference type="InterPro" id="IPR004305">
    <property type="entry name" value="Thiaminase-2/PQQC"/>
</dbReference>
<dbReference type="SUPFAM" id="SSF48613">
    <property type="entry name" value="Heme oxygenase-like"/>
    <property type="match status" value="1"/>
</dbReference>
<dbReference type="RefSeq" id="WP_349297474.1">
    <property type="nucleotide sequence ID" value="NZ_JBEDNQ010000003.1"/>
</dbReference>
<sequence length="210" mass="23852">MSFSARLRESNSTVWDAAVGHRFVQELWDGSVDRAVLRHYLEQDHQFVDAFLALMGAAVAHSDRPPARVRLARQLGLVAGPENTYFERSLSELDARPDPERAAPTVGFVDLMLEARDAGYAEALAVLVVAEWLYLDWATRPGARLPDDRICREWIDLHRGVEFEEWVAFLRSELDRVAEDLTPEHVDRVAALFIRAVDLEKAFFDAAYEV</sequence>
<dbReference type="Pfam" id="PF03070">
    <property type="entry name" value="TENA_THI-4"/>
    <property type="match status" value="1"/>
</dbReference>
<dbReference type="EMBL" id="JBEDNQ010000003">
    <property type="protein sequence ID" value="MEQ3550381.1"/>
    <property type="molecule type" value="Genomic_DNA"/>
</dbReference>
<evidence type="ECO:0000313" key="5">
    <source>
        <dbReference type="Proteomes" id="UP001494902"/>
    </source>
</evidence>
<keyword evidence="2" id="KW-0784">Thiamine biosynthesis</keyword>
<accession>A0ABV1K7B2</accession>
<gene>
    <name evidence="4" type="ORF">WIS52_07855</name>
</gene>
<comment type="catalytic activity">
    <reaction evidence="2">
        <text>thiamine + H2O = 5-(2-hydroxyethyl)-4-methylthiazole + 4-amino-5-hydroxymethyl-2-methylpyrimidine + H(+)</text>
        <dbReference type="Rhea" id="RHEA:17509"/>
        <dbReference type="ChEBI" id="CHEBI:15377"/>
        <dbReference type="ChEBI" id="CHEBI:15378"/>
        <dbReference type="ChEBI" id="CHEBI:16892"/>
        <dbReference type="ChEBI" id="CHEBI:17957"/>
        <dbReference type="ChEBI" id="CHEBI:18385"/>
        <dbReference type="EC" id="3.5.99.2"/>
    </reaction>
</comment>
<evidence type="ECO:0000256" key="2">
    <source>
        <dbReference type="PIRNR" id="PIRNR003170"/>
    </source>
</evidence>
<dbReference type="CDD" id="cd19358">
    <property type="entry name" value="TenA_E_Spr0628-like"/>
    <property type="match status" value="1"/>
</dbReference>
<evidence type="ECO:0000313" key="4">
    <source>
        <dbReference type="EMBL" id="MEQ3550381.1"/>
    </source>
</evidence>
<evidence type="ECO:0000259" key="3">
    <source>
        <dbReference type="Pfam" id="PF03070"/>
    </source>
</evidence>
<keyword evidence="5" id="KW-1185">Reference proteome</keyword>
<dbReference type="Gene3D" id="1.20.910.10">
    <property type="entry name" value="Heme oxygenase-like"/>
    <property type="match status" value="1"/>
</dbReference>
<keyword evidence="2" id="KW-0378">Hydrolase</keyword>
<dbReference type="PIRSF" id="PIRSF003170">
    <property type="entry name" value="Pet18p"/>
    <property type="match status" value="1"/>
</dbReference>
<evidence type="ECO:0000256" key="1">
    <source>
        <dbReference type="ARBA" id="ARBA00004948"/>
    </source>
</evidence>
<protein>
    <recommendedName>
        <fullName evidence="2">Aminopyrimidine aminohydrolase</fullName>
        <ecNumber evidence="2">3.5.99.2</ecNumber>
    </recommendedName>
</protein>
<comment type="pathway">
    <text evidence="1 2">Cofactor biosynthesis; thiamine diphosphate biosynthesis.</text>
</comment>
<comment type="function">
    <text evidence="2">Catalyzes an amino-pyrimidine hydrolysis reaction at the C5' of the pyrimidine moiety of thiamine compounds, a reaction that is part of a thiamine salvage pathway. Thus, catalyzes the conversion of 4-amino-5-aminomethyl-2-methylpyrimidine to 4-amino-5-hydroxymethyl-2-methylpyrimidine (HMP).</text>
</comment>
<dbReference type="PANTHER" id="PTHR43198">
    <property type="entry name" value="BIFUNCTIONAL TH2 PROTEIN"/>
    <property type="match status" value="1"/>
</dbReference>
<organism evidence="4 5">
    <name type="scientific">Pseudonocardia nematodicida</name>
    <dbReference type="NCBI Taxonomy" id="1206997"/>
    <lineage>
        <taxon>Bacteria</taxon>
        <taxon>Bacillati</taxon>
        <taxon>Actinomycetota</taxon>
        <taxon>Actinomycetes</taxon>
        <taxon>Pseudonocardiales</taxon>
        <taxon>Pseudonocardiaceae</taxon>
        <taxon>Pseudonocardia</taxon>
    </lineage>
</organism>
<dbReference type="InterPro" id="IPR026285">
    <property type="entry name" value="TenA_E"/>
</dbReference>
<feature type="domain" description="Thiaminase-2/PQQC" evidence="3">
    <location>
        <begin position="14"/>
        <end position="209"/>
    </location>
</feature>
<proteinExistence type="inferred from homology"/>
<comment type="similarity">
    <text evidence="2">Belongs to the TenA family.</text>
</comment>
<comment type="caution">
    <text evidence="4">The sequence shown here is derived from an EMBL/GenBank/DDBJ whole genome shotgun (WGS) entry which is preliminary data.</text>
</comment>
<dbReference type="Proteomes" id="UP001494902">
    <property type="component" value="Unassembled WGS sequence"/>
</dbReference>
<dbReference type="PANTHER" id="PTHR43198:SF2">
    <property type="entry name" value="SI:CH1073-67J19.1-RELATED"/>
    <property type="match status" value="1"/>
</dbReference>
<dbReference type="InterPro" id="IPR050967">
    <property type="entry name" value="Thiamine_Salvage_TenA"/>
</dbReference>
<dbReference type="InterPro" id="IPR016084">
    <property type="entry name" value="Haem_Oase-like_multi-hlx"/>
</dbReference>